<dbReference type="Pfam" id="PF11982">
    <property type="entry name" value="DUF3483"/>
    <property type="match status" value="1"/>
</dbReference>
<evidence type="ECO:0000256" key="3">
    <source>
        <dbReference type="ARBA" id="ARBA00023002"/>
    </source>
</evidence>
<keyword evidence="6" id="KW-0812">Transmembrane</keyword>
<dbReference type="InterPro" id="IPR009051">
    <property type="entry name" value="Helical_ferredxn"/>
</dbReference>
<dbReference type="Pfam" id="PF13187">
    <property type="entry name" value="Fer4_9"/>
    <property type="match status" value="1"/>
</dbReference>
<proteinExistence type="predicted"/>
<evidence type="ECO:0000256" key="6">
    <source>
        <dbReference type="SAM" id="Phobius"/>
    </source>
</evidence>
<keyword evidence="4" id="KW-0408">Iron</keyword>
<accession>A0A1H0DCA0</accession>
<dbReference type="EMBL" id="FNIT01000001">
    <property type="protein sequence ID" value="SDN67591.1"/>
    <property type="molecule type" value="Genomic_DNA"/>
</dbReference>
<dbReference type="RefSeq" id="WP_280140045.1">
    <property type="nucleotide sequence ID" value="NZ_FNIT01000001.1"/>
</dbReference>
<dbReference type="Gene3D" id="1.10.1060.10">
    <property type="entry name" value="Alpha-helical ferredoxin"/>
    <property type="match status" value="1"/>
</dbReference>
<dbReference type="Proteomes" id="UP000198793">
    <property type="component" value="Unassembled WGS sequence"/>
</dbReference>
<dbReference type="GO" id="GO:0046872">
    <property type="term" value="F:metal ion binding"/>
    <property type="evidence" value="ECO:0007669"/>
    <property type="project" value="UniProtKB-KW"/>
</dbReference>
<keyword evidence="3" id="KW-0560">Oxidoreductase</keyword>
<dbReference type="InterPro" id="IPR017900">
    <property type="entry name" value="4Fe4S_Fe_S_CS"/>
</dbReference>
<keyword evidence="9" id="KW-1185">Reference proteome</keyword>
<feature type="domain" description="4Fe-4S ferredoxin-type" evidence="7">
    <location>
        <begin position="230"/>
        <end position="260"/>
    </location>
</feature>
<feature type="transmembrane region" description="Helical" evidence="6">
    <location>
        <begin position="93"/>
        <end position="114"/>
    </location>
</feature>
<dbReference type="InterPro" id="IPR017896">
    <property type="entry name" value="4Fe4S_Fe-S-bd"/>
</dbReference>
<name>A0A1H0DCA0_9HYPH</name>
<organism evidence="8 9">
    <name type="scientific">Aureimonas jatrophae</name>
    <dbReference type="NCBI Taxonomy" id="1166073"/>
    <lineage>
        <taxon>Bacteria</taxon>
        <taxon>Pseudomonadati</taxon>
        <taxon>Pseudomonadota</taxon>
        <taxon>Alphaproteobacteria</taxon>
        <taxon>Hyphomicrobiales</taxon>
        <taxon>Aurantimonadaceae</taxon>
        <taxon>Aureimonas</taxon>
    </lineage>
</organism>
<evidence type="ECO:0000313" key="9">
    <source>
        <dbReference type="Proteomes" id="UP000198793"/>
    </source>
</evidence>
<dbReference type="AlphaFoldDB" id="A0A1H0DCA0"/>
<dbReference type="Pfam" id="PF02754">
    <property type="entry name" value="CCG"/>
    <property type="match status" value="2"/>
</dbReference>
<keyword evidence="6" id="KW-1133">Transmembrane helix</keyword>
<reference evidence="8 9" key="1">
    <citation type="submission" date="2016-10" db="EMBL/GenBank/DDBJ databases">
        <authorList>
            <person name="de Groot N.N."/>
        </authorList>
    </citation>
    <scope>NUCLEOTIDE SEQUENCE [LARGE SCALE GENOMIC DNA]</scope>
    <source>
        <strain evidence="9">L7-484,KACC 16230,DSM 25025</strain>
    </source>
</reference>
<dbReference type="PROSITE" id="PS00198">
    <property type="entry name" value="4FE4S_FER_1"/>
    <property type="match status" value="2"/>
</dbReference>
<evidence type="ECO:0000256" key="4">
    <source>
        <dbReference type="ARBA" id="ARBA00023004"/>
    </source>
</evidence>
<dbReference type="PROSITE" id="PS51379">
    <property type="entry name" value="4FE4S_FER_2"/>
    <property type="match status" value="2"/>
</dbReference>
<evidence type="ECO:0000313" key="8">
    <source>
        <dbReference type="EMBL" id="SDN67591.1"/>
    </source>
</evidence>
<evidence type="ECO:0000256" key="1">
    <source>
        <dbReference type="ARBA" id="ARBA00022485"/>
    </source>
</evidence>
<dbReference type="InterPro" id="IPR051460">
    <property type="entry name" value="HdrC_iron-sulfur_subunit"/>
</dbReference>
<evidence type="ECO:0000259" key="7">
    <source>
        <dbReference type="PROSITE" id="PS51379"/>
    </source>
</evidence>
<evidence type="ECO:0000256" key="5">
    <source>
        <dbReference type="ARBA" id="ARBA00023014"/>
    </source>
</evidence>
<dbReference type="PANTHER" id="PTHR43255:SF1">
    <property type="entry name" value="IRON-SULFUR-BINDING OXIDOREDUCTASE FADF-RELATED"/>
    <property type="match status" value="1"/>
</dbReference>
<keyword evidence="1" id="KW-0004">4Fe-4S</keyword>
<keyword evidence="5" id="KW-0411">Iron-sulfur</keyword>
<dbReference type="PANTHER" id="PTHR43255">
    <property type="entry name" value="IRON-SULFUR-BINDING OXIDOREDUCTASE FADF-RELATED-RELATED"/>
    <property type="match status" value="1"/>
</dbReference>
<feature type="transmembrane region" description="Helical" evidence="6">
    <location>
        <begin position="65"/>
        <end position="86"/>
    </location>
</feature>
<dbReference type="GO" id="GO:0016491">
    <property type="term" value="F:oxidoreductase activity"/>
    <property type="evidence" value="ECO:0007669"/>
    <property type="project" value="UniProtKB-KW"/>
</dbReference>
<gene>
    <name evidence="8" type="ORF">SAMN05192530_101697</name>
</gene>
<protein>
    <submittedName>
        <fullName evidence="8">Fe-S oxidoreductase</fullName>
    </submittedName>
</protein>
<dbReference type="InterPro" id="IPR004017">
    <property type="entry name" value="Cys_rich_dom"/>
</dbReference>
<evidence type="ECO:0000256" key="2">
    <source>
        <dbReference type="ARBA" id="ARBA00022723"/>
    </source>
</evidence>
<feature type="transmembrane region" description="Helical" evidence="6">
    <location>
        <begin position="157"/>
        <end position="177"/>
    </location>
</feature>
<dbReference type="GO" id="GO:0005886">
    <property type="term" value="C:plasma membrane"/>
    <property type="evidence" value="ECO:0007669"/>
    <property type="project" value="TreeGrafter"/>
</dbReference>
<keyword evidence="2" id="KW-0479">Metal-binding</keyword>
<dbReference type="SUPFAM" id="SSF46548">
    <property type="entry name" value="alpha-helical ferredoxin"/>
    <property type="match status" value="1"/>
</dbReference>
<dbReference type="InterPro" id="IPR021872">
    <property type="entry name" value="Csal_0991-like_N"/>
</dbReference>
<dbReference type="STRING" id="1166073.SAMN05192530_101697"/>
<feature type="domain" description="4Fe-4S ferredoxin-type" evidence="7">
    <location>
        <begin position="303"/>
        <end position="334"/>
    </location>
</feature>
<sequence>MTAALGLLVLLMVLVAALRLWPRVRLWRAGAPAPVDWRAELLALPGRYLHDVHTVVARDPYAARMHAAVAGGLIAACALAALALLPPLGASRVFAGLAALAFLLMLAGTLAVGARRYPARPQRLSGGAFQVLPFLLLGLALGGTLAAGAQALALSPVLGWTGFALAVAGGLGLAWSVGAGPMRHAVAGATWLAAHPRPARFGHDRRDTALRPLDLDAERLGADVPADFTWNTLLSFDACIQCGRCEAACPAFAAGQPLNPKRLVQDLAAAMTPGGNPAYAGSPYPHARAVAGVSGLHAPVIGKDALVHPDTLWSCTTCRACVSECPMMIEHVDAIVDLRRFQTLERGAVPIHAEAALAELRGADEPGGNPLANRTDFAPDLPLMGERGGAELLLWLGTGAYDLRTGRTLRALVALLRAAKVDFAVLGEEERDCGDLARRLGDEATFQRLARLNIETLNRYRFMRILTADPHSLHTIRNEYPALGGRFEVVHHTAFLDELAATGRLALRPAGGEAVTFHDPCYLARYNGEVDAPRRLLDRLGLERREMARSGTRALCCGGGGGAPLSDVAGERRIPDIRMAQAAETGAALVAVACPQCAVMLEGVAGERPDVLDIAELTLRALEPAEPSRAAVPA</sequence>
<feature type="transmembrane region" description="Helical" evidence="6">
    <location>
        <begin position="126"/>
        <end position="145"/>
    </location>
</feature>
<dbReference type="GO" id="GO:0051539">
    <property type="term" value="F:4 iron, 4 sulfur cluster binding"/>
    <property type="evidence" value="ECO:0007669"/>
    <property type="project" value="UniProtKB-KW"/>
</dbReference>
<keyword evidence="6" id="KW-0472">Membrane</keyword>